<protein>
    <submittedName>
        <fullName evidence="1">Uncharacterized protein</fullName>
    </submittedName>
</protein>
<evidence type="ECO:0000313" key="2">
    <source>
        <dbReference type="Proteomes" id="UP000499080"/>
    </source>
</evidence>
<name>A0A4Y2J3A1_ARAVE</name>
<reference evidence="1 2" key="1">
    <citation type="journal article" date="2019" name="Sci. Rep.">
        <title>Orb-weaving spider Araneus ventricosus genome elucidates the spidroin gene catalogue.</title>
        <authorList>
            <person name="Kono N."/>
            <person name="Nakamura H."/>
            <person name="Ohtoshi R."/>
            <person name="Moran D.A.P."/>
            <person name="Shinohara A."/>
            <person name="Yoshida Y."/>
            <person name="Fujiwara M."/>
            <person name="Mori M."/>
            <person name="Tomita M."/>
            <person name="Arakawa K."/>
        </authorList>
    </citation>
    <scope>NUCLEOTIDE SEQUENCE [LARGE SCALE GENOMIC DNA]</scope>
</reference>
<accession>A0A4Y2J3A1</accession>
<dbReference type="Proteomes" id="UP000499080">
    <property type="component" value="Unassembled WGS sequence"/>
</dbReference>
<comment type="caution">
    <text evidence="1">The sequence shown here is derived from an EMBL/GenBank/DDBJ whole genome shotgun (WGS) entry which is preliminary data.</text>
</comment>
<evidence type="ECO:0000313" key="1">
    <source>
        <dbReference type="EMBL" id="GBM84681.1"/>
    </source>
</evidence>
<proteinExistence type="predicted"/>
<dbReference type="AlphaFoldDB" id="A0A4Y2J3A1"/>
<dbReference type="EMBL" id="BGPR01003178">
    <property type="protein sequence ID" value="GBM84681.1"/>
    <property type="molecule type" value="Genomic_DNA"/>
</dbReference>
<gene>
    <name evidence="1" type="ORF">AVEN_49834_1</name>
</gene>
<organism evidence="1 2">
    <name type="scientific">Araneus ventricosus</name>
    <name type="common">Orbweaver spider</name>
    <name type="synonym">Epeira ventricosa</name>
    <dbReference type="NCBI Taxonomy" id="182803"/>
    <lineage>
        <taxon>Eukaryota</taxon>
        <taxon>Metazoa</taxon>
        <taxon>Ecdysozoa</taxon>
        <taxon>Arthropoda</taxon>
        <taxon>Chelicerata</taxon>
        <taxon>Arachnida</taxon>
        <taxon>Araneae</taxon>
        <taxon>Araneomorphae</taxon>
        <taxon>Entelegynae</taxon>
        <taxon>Araneoidea</taxon>
        <taxon>Araneidae</taxon>
        <taxon>Araneus</taxon>
    </lineage>
</organism>
<keyword evidence="2" id="KW-1185">Reference proteome</keyword>
<sequence length="116" mass="13457">MKQVKLDKCLKESHSRIALLGSCFKLCSKFDARLADLLVKFKHDPHEVSTMYVDLVHDKLPVVGRMYFRWCGVEDWTGGGQFGCRLRRLSTIPNYEIHITVTLVLLQKLFKVTKIF</sequence>